<comment type="catalytic activity">
    <reaction evidence="9">
        <text>L-valine + 2-oxoglutarate = 3-methyl-2-oxobutanoate + L-glutamate</text>
        <dbReference type="Rhea" id="RHEA:24813"/>
        <dbReference type="ChEBI" id="CHEBI:11851"/>
        <dbReference type="ChEBI" id="CHEBI:16810"/>
        <dbReference type="ChEBI" id="CHEBI:29985"/>
        <dbReference type="ChEBI" id="CHEBI:57762"/>
        <dbReference type="EC" id="2.6.1.42"/>
    </reaction>
</comment>
<keyword evidence="8" id="KW-0100">Branched-chain amino acid biosynthesis</keyword>
<proteinExistence type="inferred from homology"/>
<reference evidence="14" key="1">
    <citation type="submission" date="2017-02" db="EMBL/GenBank/DDBJ databases">
        <title>zhang.</title>
        <authorList>
            <person name="Zhang H."/>
        </authorList>
    </citation>
    <scope>NUCLEOTIDE SEQUENCE [LARGE SCALE GENOMIC DNA]</scope>
    <source>
        <strain evidence="14">RZS01</strain>
    </source>
</reference>
<dbReference type="Gene3D" id="3.20.10.10">
    <property type="entry name" value="D-amino Acid Aminotransferase, subunit A, domain 2"/>
    <property type="match status" value="1"/>
</dbReference>
<evidence type="ECO:0000256" key="3">
    <source>
        <dbReference type="ARBA" id="ARBA00004931"/>
    </source>
</evidence>
<dbReference type="EMBL" id="NIRT01000006">
    <property type="protein sequence ID" value="PYD67024.1"/>
    <property type="molecule type" value="Genomic_DNA"/>
</dbReference>
<dbReference type="EMBL" id="CP019875">
    <property type="protein sequence ID" value="AQU87607.1"/>
    <property type="molecule type" value="Genomic_DNA"/>
</dbReference>
<keyword evidence="12" id="KW-0032">Aminotransferase</keyword>
<dbReference type="PANTHER" id="PTHR42743:SF11">
    <property type="entry name" value="AMINODEOXYCHORISMATE LYASE"/>
    <property type="match status" value="1"/>
</dbReference>
<evidence type="ECO:0000256" key="9">
    <source>
        <dbReference type="ARBA" id="ARBA00048212"/>
    </source>
</evidence>
<keyword evidence="12" id="KW-0808">Transferase</keyword>
<name>A0A9N7CA10_9PROT</name>
<evidence type="ECO:0000313" key="15">
    <source>
        <dbReference type="Proteomes" id="UP000247512"/>
    </source>
</evidence>
<dbReference type="InterPro" id="IPR043132">
    <property type="entry name" value="BCAT-like_C"/>
</dbReference>
<protein>
    <recommendedName>
        <fullName evidence="7">Probable branched-chain-amino-acid aminotransferase</fullName>
        <ecNumber evidence="6">2.6.1.42</ecNumber>
    </recommendedName>
</protein>
<comment type="pathway">
    <text evidence="2">Amino-acid biosynthesis; L-isoleucine biosynthesis; L-isoleucine from 2-oxobutanoate: step 4/4.</text>
</comment>
<evidence type="ECO:0000256" key="1">
    <source>
        <dbReference type="ARBA" id="ARBA00003109"/>
    </source>
</evidence>
<keyword evidence="15" id="KW-1185">Reference proteome</keyword>
<dbReference type="PANTHER" id="PTHR42743">
    <property type="entry name" value="AMINO-ACID AMINOTRANSFERASE"/>
    <property type="match status" value="1"/>
</dbReference>
<dbReference type="GO" id="GO:0004084">
    <property type="term" value="F:branched-chain-amino-acid transaminase activity"/>
    <property type="evidence" value="ECO:0007669"/>
    <property type="project" value="UniProtKB-EC"/>
</dbReference>
<dbReference type="Proteomes" id="UP000189683">
    <property type="component" value="Chromosome"/>
</dbReference>
<evidence type="ECO:0000256" key="7">
    <source>
        <dbReference type="ARBA" id="ARBA00014472"/>
    </source>
</evidence>
<reference evidence="13 15" key="3">
    <citation type="submission" date="2017-06" db="EMBL/GenBank/DDBJ databases">
        <title>A draft genome sequence of Komagataeibacter nataicola LMG 1536.</title>
        <authorList>
            <person name="Skraban J."/>
            <person name="Cleenwerck I."/>
            <person name="Vandamme P."/>
            <person name="Trcek J."/>
        </authorList>
    </citation>
    <scope>NUCLEOTIDE SEQUENCE [LARGE SCALE GENOMIC DNA]</scope>
    <source>
        <strain evidence="13 15">LMG 1536</strain>
    </source>
</reference>
<keyword evidence="8" id="KW-0028">Amino-acid biosynthesis</keyword>
<dbReference type="SUPFAM" id="SSF56752">
    <property type="entry name" value="D-aminoacid aminotransferase-like PLP-dependent enzymes"/>
    <property type="match status" value="1"/>
</dbReference>
<dbReference type="EC" id="2.6.1.42" evidence="6"/>
<organism evidence="12 14">
    <name type="scientific">Komagataeibacter nataicola</name>
    <dbReference type="NCBI Taxonomy" id="265960"/>
    <lineage>
        <taxon>Bacteria</taxon>
        <taxon>Pseudomonadati</taxon>
        <taxon>Pseudomonadota</taxon>
        <taxon>Alphaproteobacteria</taxon>
        <taxon>Acetobacterales</taxon>
        <taxon>Acetobacteraceae</taxon>
        <taxon>Komagataeibacter</taxon>
    </lineage>
</organism>
<evidence type="ECO:0000256" key="8">
    <source>
        <dbReference type="ARBA" id="ARBA00023304"/>
    </source>
</evidence>
<comment type="catalytic activity">
    <reaction evidence="11">
        <text>L-leucine + 2-oxoglutarate = 4-methyl-2-oxopentanoate + L-glutamate</text>
        <dbReference type="Rhea" id="RHEA:18321"/>
        <dbReference type="ChEBI" id="CHEBI:16810"/>
        <dbReference type="ChEBI" id="CHEBI:17865"/>
        <dbReference type="ChEBI" id="CHEBI:29985"/>
        <dbReference type="ChEBI" id="CHEBI:57427"/>
        <dbReference type="EC" id="2.6.1.42"/>
    </reaction>
</comment>
<evidence type="ECO:0000313" key="12">
    <source>
        <dbReference type="EMBL" id="AQU87607.1"/>
    </source>
</evidence>
<evidence type="ECO:0000256" key="11">
    <source>
        <dbReference type="ARBA" id="ARBA00049229"/>
    </source>
</evidence>
<dbReference type="Proteomes" id="UP000247512">
    <property type="component" value="Unassembled WGS sequence"/>
</dbReference>
<gene>
    <name evidence="12" type="ORF">B0W47_09110</name>
    <name evidence="13" type="ORF">CDI09_05040</name>
</gene>
<dbReference type="InterPro" id="IPR001544">
    <property type="entry name" value="Aminotrans_IV"/>
</dbReference>
<dbReference type="GO" id="GO:0009082">
    <property type="term" value="P:branched-chain amino acid biosynthetic process"/>
    <property type="evidence" value="ECO:0007669"/>
    <property type="project" value="UniProtKB-KW"/>
</dbReference>
<evidence type="ECO:0000256" key="6">
    <source>
        <dbReference type="ARBA" id="ARBA00013053"/>
    </source>
</evidence>
<comment type="catalytic activity">
    <reaction evidence="10">
        <text>L-isoleucine + 2-oxoglutarate = (S)-3-methyl-2-oxopentanoate + L-glutamate</text>
        <dbReference type="Rhea" id="RHEA:24801"/>
        <dbReference type="ChEBI" id="CHEBI:16810"/>
        <dbReference type="ChEBI" id="CHEBI:29985"/>
        <dbReference type="ChEBI" id="CHEBI:35146"/>
        <dbReference type="ChEBI" id="CHEBI:58045"/>
        <dbReference type="EC" id="2.6.1.42"/>
    </reaction>
</comment>
<evidence type="ECO:0000256" key="2">
    <source>
        <dbReference type="ARBA" id="ARBA00004824"/>
    </source>
</evidence>
<sequence>MTPTGLPVWLNGQVLSPAEARIDPADRGLLLGDGLFETMRVADGAVRHFTLHMERLAHGAGVLMLPPPDTDRIAQAVHDLLAASGLQSGSLRLTLTRGPGPRGLLPPPRVQPTLLLAAAASLPPATPVRLVTATHRRDEESVLSRIKSLNYLPSILARMEAASLGADDALLLNRAGHVAETSASTLVAVIGGELLTPPVSDGALPGIARGVLLAAGLLREGRLTPAMLRGADAVFALNSLCAREVVAIDGHELPRQPACLARLVTYLDG</sequence>
<dbReference type="InterPro" id="IPR036038">
    <property type="entry name" value="Aminotransferase-like"/>
</dbReference>
<dbReference type="Pfam" id="PF01063">
    <property type="entry name" value="Aminotran_4"/>
    <property type="match status" value="1"/>
</dbReference>
<dbReference type="RefSeq" id="WP_078525539.1">
    <property type="nucleotide sequence ID" value="NZ_CP019875.1"/>
</dbReference>
<comment type="similarity">
    <text evidence="5">Belongs to the class-IV pyridoxal-phosphate-dependent aminotransferase family.</text>
</comment>
<comment type="function">
    <text evidence="1">Acts on leucine, isoleucine and valine.</text>
</comment>
<dbReference type="InterPro" id="IPR050571">
    <property type="entry name" value="Class-IV_PLP-Dep_Aminotrnsfr"/>
</dbReference>
<dbReference type="InterPro" id="IPR043131">
    <property type="entry name" value="BCAT-like_N"/>
</dbReference>
<dbReference type="CDD" id="cd00449">
    <property type="entry name" value="PLPDE_IV"/>
    <property type="match status" value="1"/>
</dbReference>
<dbReference type="AlphaFoldDB" id="A0A9N7CA10"/>
<evidence type="ECO:0000256" key="5">
    <source>
        <dbReference type="ARBA" id="ARBA00009320"/>
    </source>
</evidence>
<dbReference type="OrthoDB" id="9805628at2"/>
<dbReference type="Gene3D" id="3.30.470.10">
    <property type="match status" value="1"/>
</dbReference>
<evidence type="ECO:0000256" key="4">
    <source>
        <dbReference type="ARBA" id="ARBA00005072"/>
    </source>
</evidence>
<comment type="pathway">
    <text evidence="4">Amino-acid biosynthesis; L-leucine biosynthesis; L-leucine from 3-methyl-2-oxobutanoate: step 4/4.</text>
</comment>
<dbReference type="KEGG" id="kna:B0W47_09110"/>
<reference evidence="12" key="2">
    <citation type="submission" date="2017-02" db="EMBL/GenBank/DDBJ databases">
        <authorList>
            <person name="Zhang H."/>
        </authorList>
    </citation>
    <scope>NUCLEOTIDE SEQUENCE</scope>
    <source>
        <strain evidence="12">RZS01</strain>
    </source>
</reference>
<evidence type="ECO:0000313" key="13">
    <source>
        <dbReference type="EMBL" id="PYD67024.1"/>
    </source>
</evidence>
<evidence type="ECO:0000256" key="10">
    <source>
        <dbReference type="ARBA" id="ARBA00048798"/>
    </source>
</evidence>
<accession>A0A9N7CA10</accession>
<evidence type="ECO:0000313" key="14">
    <source>
        <dbReference type="Proteomes" id="UP000189683"/>
    </source>
</evidence>
<comment type="pathway">
    <text evidence="3">Amino-acid biosynthesis; L-valine biosynthesis; L-valine from pyruvate: step 4/4.</text>
</comment>